<protein>
    <submittedName>
        <fullName evidence="1">Uncharacterized protein</fullName>
    </submittedName>
</protein>
<name>A0A150QT93_SORCE</name>
<dbReference type="AlphaFoldDB" id="A0A150QT93"/>
<sequence length="63" mass="6894">MAEDERDLRAVAELLRERVEATGRIRVARHLGGALAALRDAVGGAPPVVELEREIELLKQSYG</sequence>
<organism evidence="1 2">
    <name type="scientific">Sorangium cellulosum</name>
    <name type="common">Polyangium cellulosum</name>
    <dbReference type="NCBI Taxonomy" id="56"/>
    <lineage>
        <taxon>Bacteria</taxon>
        <taxon>Pseudomonadati</taxon>
        <taxon>Myxococcota</taxon>
        <taxon>Polyangia</taxon>
        <taxon>Polyangiales</taxon>
        <taxon>Polyangiaceae</taxon>
        <taxon>Sorangium</taxon>
    </lineage>
</organism>
<dbReference type="EMBL" id="JEMA01000373">
    <property type="protein sequence ID" value="KYF70788.1"/>
    <property type="molecule type" value="Genomic_DNA"/>
</dbReference>
<reference evidence="1 2" key="1">
    <citation type="submission" date="2014-02" db="EMBL/GenBank/DDBJ databases">
        <title>The small core and large imbalanced accessory genome model reveals a collaborative survival strategy of Sorangium cellulosum strains in nature.</title>
        <authorList>
            <person name="Han K."/>
            <person name="Peng R."/>
            <person name="Blom J."/>
            <person name="Li Y.-Z."/>
        </authorList>
    </citation>
    <scope>NUCLEOTIDE SEQUENCE [LARGE SCALE GENOMIC DNA]</scope>
    <source>
        <strain evidence="1 2">So0008-312</strain>
    </source>
</reference>
<evidence type="ECO:0000313" key="1">
    <source>
        <dbReference type="EMBL" id="KYF70788.1"/>
    </source>
</evidence>
<accession>A0A150QT93</accession>
<evidence type="ECO:0000313" key="2">
    <source>
        <dbReference type="Proteomes" id="UP000075260"/>
    </source>
</evidence>
<dbReference type="Proteomes" id="UP000075260">
    <property type="component" value="Unassembled WGS sequence"/>
</dbReference>
<comment type="caution">
    <text evidence="1">The sequence shown here is derived from an EMBL/GenBank/DDBJ whole genome shotgun (WGS) entry which is preliminary data.</text>
</comment>
<proteinExistence type="predicted"/>
<gene>
    <name evidence="1" type="ORF">BE15_13330</name>
</gene>